<evidence type="ECO:0000256" key="2">
    <source>
        <dbReference type="ARBA" id="ARBA00022475"/>
    </source>
</evidence>
<keyword evidence="3 6" id="KW-0812">Transmembrane</keyword>
<gene>
    <name evidence="7" type="ORF">KQ910_00005</name>
</gene>
<evidence type="ECO:0000256" key="5">
    <source>
        <dbReference type="ARBA" id="ARBA00023136"/>
    </source>
</evidence>
<keyword evidence="5 6" id="KW-0472">Membrane</keyword>
<dbReference type="PANTHER" id="PTHR30086">
    <property type="entry name" value="ARGININE EXPORTER PROTEIN ARGO"/>
    <property type="match status" value="1"/>
</dbReference>
<protein>
    <submittedName>
        <fullName evidence="7">LysE family translocator</fullName>
    </submittedName>
</protein>
<accession>A0ABS6IFN2</accession>
<feature type="transmembrane region" description="Helical" evidence="6">
    <location>
        <begin position="171"/>
        <end position="192"/>
    </location>
</feature>
<evidence type="ECO:0000256" key="1">
    <source>
        <dbReference type="ARBA" id="ARBA00004651"/>
    </source>
</evidence>
<feature type="transmembrane region" description="Helical" evidence="6">
    <location>
        <begin position="102"/>
        <end position="124"/>
    </location>
</feature>
<dbReference type="InterPro" id="IPR001123">
    <property type="entry name" value="LeuE-type"/>
</dbReference>
<sequence length="195" mass="20590">MSPGPNVILVIDHSLSFGLWRIAPTILGNISLLFLVALAAAMGVSAILLAMPALYDGLRLAGAAYLGFLGVKALLRARRSREGVSAGAPAPEAGPLRRYLQALFVSATNLQSVFFLAALFPNFVHRDQPLAPQFVVLFSVLILVVGSVHFAYGLSAGLVQSRFGNRRFRQAVQAGSGIAVLGFGAVVVSSVFRRG</sequence>
<dbReference type="PANTHER" id="PTHR30086:SF20">
    <property type="entry name" value="ARGININE EXPORTER PROTEIN ARGO-RELATED"/>
    <property type="match status" value="1"/>
</dbReference>
<keyword evidence="8" id="KW-1185">Reference proteome</keyword>
<organism evidence="7 8">
    <name type="scientific">Reyranella humidisoli</name>
    <dbReference type="NCBI Taxonomy" id="2849149"/>
    <lineage>
        <taxon>Bacteria</taxon>
        <taxon>Pseudomonadati</taxon>
        <taxon>Pseudomonadota</taxon>
        <taxon>Alphaproteobacteria</taxon>
        <taxon>Hyphomicrobiales</taxon>
        <taxon>Reyranellaceae</taxon>
        <taxon>Reyranella</taxon>
    </lineage>
</organism>
<evidence type="ECO:0000256" key="4">
    <source>
        <dbReference type="ARBA" id="ARBA00022989"/>
    </source>
</evidence>
<dbReference type="RefSeq" id="WP_216955587.1">
    <property type="nucleotide sequence ID" value="NZ_JAHOPB010000001.1"/>
</dbReference>
<comment type="subcellular location">
    <subcellularLocation>
        <location evidence="1">Cell membrane</location>
        <topology evidence="1">Multi-pass membrane protein</topology>
    </subcellularLocation>
</comment>
<evidence type="ECO:0000256" key="6">
    <source>
        <dbReference type="SAM" id="Phobius"/>
    </source>
</evidence>
<evidence type="ECO:0000256" key="3">
    <source>
        <dbReference type="ARBA" id="ARBA00022692"/>
    </source>
</evidence>
<evidence type="ECO:0000313" key="7">
    <source>
        <dbReference type="EMBL" id="MBU8872118.1"/>
    </source>
</evidence>
<dbReference type="Proteomes" id="UP000727907">
    <property type="component" value="Unassembled WGS sequence"/>
</dbReference>
<feature type="transmembrane region" description="Helical" evidence="6">
    <location>
        <begin position="30"/>
        <end position="51"/>
    </location>
</feature>
<feature type="transmembrane region" description="Helical" evidence="6">
    <location>
        <begin position="136"/>
        <end position="159"/>
    </location>
</feature>
<proteinExistence type="predicted"/>
<keyword evidence="2" id="KW-1003">Cell membrane</keyword>
<keyword evidence="4 6" id="KW-1133">Transmembrane helix</keyword>
<reference evidence="7 8" key="1">
    <citation type="submission" date="2021-06" db="EMBL/GenBank/DDBJ databases">
        <authorList>
            <person name="Lee D.H."/>
        </authorList>
    </citation>
    <scope>NUCLEOTIDE SEQUENCE [LARGE SCALE GENOMIC DNA]</scope>
    <source>
        <strain evidence="7 8">MMS21-HV4-11</strain>
    </source>
</reference>
<name>A0ABS6IFN2_9HYPH</name>
<comment type="caution">
    <text evidence="7">The sequence shown here is derived from an EMBL/GenBank/DDBJ whole genome shotgun (WGS) entry which is preliminary data.</text>
</comment>
<dbReference type="Pfam" id="PF01810">
    <property type="entry name" value="LysE"/>
    <property type="match status" value="1"/>
</dbReference>
<dbReference type="EMBL" id="JAHOPB010000001">
    <property type="protein sequence ID" value="MBU8872118.1"/>
    <property type="molecule type" value="Genomic_DNA"/>
</dbReference>
<evidence type="ECO:0000313" key="8">
    <source>
        <dbReference type="Proteomes" id="UP000727907"/>
    </source>
</evidence>